<evidence type="ECO:0000256" key="2">
    <source>
        <dbReference type="SAM" id="SignalP"/>
    </source>
</evidence>
<evidence type="ECO:0000313" key="4">
    <source>
        <dbReference type="Proteomes" id="UP001322138"/>
    </source>
</evidence>
<dbReference type="EMBL" id="JAFFGZ010000004">
    <property type="protein sequence ID" value="KAK4645913.1"/>
    <property type="molecule type" value="Genomic_DNA"/>
</dbReference>
<dbReference type="GeneID" id="87891470"/>
<dbReference type="RefSeq" id="XP_062734889.1">
    <property type="nucleotide sequence ID" value="XM_062872330.1"/>
</dbReference>
<gene>
    <name evidence="3" type="ORF">QC761_0037410</name>
</gene>
<organism evidence="3 4">
    <name type="scientific">Podospora bellae-mahoneyi</name>
    <dbReference type="NCBI Taxonomy" id="2093777"/>
    <lineage>
        <taxon>Eukaryota</taxon>
        <taxon>Fungi</taxon>
        <taxon>Dikarya</taxon>
        <taxon>Ascomycota</taxon>
        <taxon>Pezizomycotina</taxon>
        <taxon>Sordariomycetes</taxon>
        <taxon>Sordariomycetidae</taxon>
        <taxon>Sordariales</taxon>
        <taxon>Podosporaceae</taxon>
        <taxon>Podospora</taxon>
    </lineage>
</organism>
<name>A0ABR0FR13_9PEZI</name>
<keyword evidence="2" id="KW-0732">Signal</keyword>
<evidence type="ECO:0000313" key="3">
    <source>
        <dbReference type="EMBL" id="KAK4645913.1"/>
    </source>
</evidence>
<feature type="region of interest" description="Disordered" evidence="1">
    <location>
        <begin position="63"/>
        <end position="177"/>
    </location>
</feature>
<dbReference type="Proteomes" id="UP001322138">
    <property type="component" value="Unassembled WGS sequence"/>
</dbReference>
<reference evidence="3 4" key="1">
    <citation type="journal article" date="2023" name="bioRxiv">
        <title>High-quality genome assemblies of four members of thePodospora anserinaspecies complex.</title>
        <authorList>
            <person name="Ament-Velasquez S.L."/>
            <person name="Vogan A.A."/>
            <person name="Wallerman O."/>
            <person name="Hartmann F."/>
            <person name="Gautier V."/>
            <person name="Silar P."/>
            <person name="Giraud T."/>
            <person name="Johannesson H."/>
        </authorList>
    </citation>
    <scope>NUCLEOTIDE SEQUENCE [LARGE SCALE GENOMIC DNA]</scope>
    <source>
        <strain evidence="3 4">CBS 112042</strain>
    </source>
</reference>
<proteinExistence type="predicted"/>
<accession>A0ABR0FR13</accession>
<evidence type="ECO:0000256" key="1">
    <source>
        <dbReference type="SAM" id="MobiDB-lite"/>
    </source>
</evidence>
<feature type="chain" id="PRO_5045553130" evidence="2">
    <location>
        <begin position="23"/>
        <end position="177"/>
    </location>
</feature>
<feature type="signal peptide" evidence="2">
    <location>
        <begin position="1"/>
        <end position="22"/>
    </location>
</feature>
<keyword evidence="4" id="KW-1185">Reference proteome</keyword>
<feature type="compositionally biased region" description="Basic residues" evidence="1">
    <location>
        <begin position="156"/>
        <end position="171"/>
    </location>
</feature>
<comment type="caution">
    <text evidence="3">The sequence shown here is derived from an EMBL/GenBank/DDBJ whole genome shotgun (WGS) entry which is preliminary data.</text>
</comment>
<sequence length="177" mass="19706">MKLSSPALILATTLLLTTSALPTPTPHRYTHSNELVPPPPPLPPLATPQTIEDQIFKTMTTPHIPTQEEGLGGRKGTPPPPPNKSIDTVPPSLRDTPLNTPPEPPADPNADSNGAFNPKDIWGEGEENPYDWPRREPEFGSLRRYPRPEPNSSNRIGKRGRGKHPRRRRDGKHWVVW</sequence>
<protein>
    <submittedName>
        <fullName evidence="3">Uncharacterized protein</fullName>
    </submittedName>
</protein>